<keyword evidence="2" id="KW-0812">Transmembrane</keyword>
<keyword evidence="4" id="KW-1133">Transmembrane helix</keyword>
<dbReference type="InterPro" id="IPR013783">
    <property type="entry name" value="Ig-like_fold"/>
</dbReference>
<dbReference type="InterPro" id="IPR056619">
    <property type="entry name" value="C8-3_MUC4"/>
</dbReference>
<feature type="compositionally biased region" description="Low complexity" evidence="8">
    <location>
        <begin position="34"/>
        <end position="54"/>
    </location>
</feature>
<dbReference type="SMART" id="SM00034">
    <property type="entry name" value="CLECT"/>
    <property type="match status" value="1"/>
</dbReference>
<dbReference type="Proteomes" id="UP000515135">
    <property type="component" value="Unplaced"/>
</dbReference>
<dbReference type="RefSeq" id="XP_019636956.1">
    <property type="nucleotide sequence ID" value="XM_019781397.1"/>
</dbReference>
<dbReference type="Pfam" id="PF00094">
    <property type="entry name" value="VWD"/>
    <property type="match status" value="1"/>
</dbReference>
<dbReference type="Gene3D" id="3.10.100.10">
    <property type="entry name" value="Mannose-Binding Protein A, subunit A"/>
    <property type="match status" value="1"/>
</dbReference>
<dbReference type="PANTHER" id="PTHR13802:SF59">
    <property type="entry name" value="SUSHI DOMAIN-CONTAINING PROTEIN 2"/>
    <property type="match status" value="1"/>
</dbReference>
<dbReference type="CDD" id="cd00033">
    <property type="entry name" value="CCP"/>
    <property type="match status" value="1"/>
</dbReference>
<accession>A0A6P5A598</accession>
<dbReference type="SUPFAM" id="SSF81296">
    <property type="entry name" value="E set domains"/>
    <property type="match status" value="1"/>
</dbReference>
<dbReference type="InterPro" id="IPR016187">
    <property type="entry name" value="CTDL_fold"/>
</dbReference>
<evidence type="ECO:0000259" key="13">
    <source>
        <dbReference type="PROSITE" id="PS51233"/>
    </source>
</evidence>
<dbReference type="Pfam" id="PF03782">
    <property type="entry name" value="AMOP"/>
    <property type="match status" value="1"/>
</dbReference>
<dbReference type="PROSITE" id="PS51233">
    <property type="entry name" value="VWFD"/>
    <property type="match status" value="1"/>
</dbReference>
<dbReference type="InterPro" id="IPR000436">
    <property type="entry name" value="Sushi_SCR_CCP_dom"/>
</dbReference>
<keyword evidence="3 9" id="KW-0732">Signal</keyword>
<dbReference type="PROSITE" id="PS50923">
    <property type="entry name" value="SUSHI"/>
    <property type="match status" value="1"/>
</dbReference>
<feature type="region of interest" description="Disordered" evidence="8">
    <location>
        <begin position="24"/>
        <end position="54"/>
    </location>
</feature>
<comment type="subcellular location">
    <subcellularLocation>
        <location evidence="1">Membrane</location>
    </subcellularLocation>
</comment>
<dbReference type="Pfam" id="PF00059">
    <property type="entry name" value="Lectin_C"/>
    <property type="match status" value="1"/>
</dbReference>
<dbReference type="Pfam" id="PF23263">
    <property type="entry name" value="C8-3_MUC4"/>
    <property type="match status" value="1"/>
</dbReference>
<dbReference type="KEGG" id="bbel:109479432"/>
<feature type="domain" description="C-type lectin" evidence="10">
    <location>
        <begin position="917"/>
        <end position="1032"/>
    </location>
</feature>
<organism evidence="14 15">
    <name type="scientific">Branchiostoma belcheri</name>
    <name type="common">Amphioxus</name>
    <dbReference type="NCBI Taxonomy" id="7741"/>
    <lineage>
        <taxon>Eukaryota</taxon>
        <taxon>Metazoa</taxon>
        <taxon>Chordata</taxon>
        <taxon>Cephalochordata</taxon>
        <taxon>Leptocardii</taxon>
        <taxon>Amphioxiformes</taxon>
        <taxon>Branchiostomatidae</taxon>
        <taxon>Branchiostoma</taxon>
    </lineage>
</organism>
<evidence type="ECO:0000256" key="5">
    <source>
        <dbReference type="ARBA" id="ARBA00023136"/>
    </source>
</evidence>
<dbReference type="GO" id="GO:0016020">
    <property type="term" value="C:membrane"/>
    <property type="evidence" value="ECO:0007669"/>
    <property type="project" value="UniProtKB-SubCell"/>
</dbReference>
<dbReference type="PROSITE" id="PS50041">
    <property type="entry name" value="C_TYPE_LECTIN_2"/>
    <property type="match status" value="1"/>
</dbReference>
<dbReference type="Gene3D" id="2.10.70.10">
    <property type="entry name" value="Complement Module, domain 1"/>
    <property type="match status" value="1"/>
</dbReference>
<evidence type="ECO:0000256" key="6">
    <source>
        <dbReference type="ARBA" id="ARBA00023157"/>
    </source>
</evidence>
<dbReference type="Pfam" id="PF06119">
    <property type="entry name" value="NIDO"/>
    <property type="match status" value="1"/>
</dbReference>
<feature type="domain" description="Sushi" evidence="11">
    <location>
        <begin position="851"/>
        <end position="909"/>
    </location>
</feature>
<protein>
    <submittedName>
        <fullName evidence="15">Sushi domain-containing protein 2-like</fullName>
    </submittedName>
</protein>
<evidence type="ECO:0000256" key="3">
    <source>
        <dbReference type="ARBA" id="ARBA00022729"/>
    </source>
</evidence>
<dbReference type="InterPro" id="IPR016186">
    <property type="entry name" value="C-type_lectin-like/link_sf"/>
</dbReference>
<dbReference type="InterPro" id="IPR035976">
    <property type="entry name" value="Sushi/SCR/CCP_sf"/>
</dbReference>
<evidence type="ECO:0000256" key="8">
    <source>
        <dbReference type="SAM" id="MobiDB-lite"/>
    </source>
</evidence>
<feature type="domain" description="VWFD" evidence="13">
    <location>
        <begin position="582"/>
        <end position="775"/>
    </location>
</feature>
<dbReference type="Pfam" id="PF00084">
    <property type="entry name" value="Sushi"/>
    <property type="match status" value="1"/>
</dbReference>
<dbReference type="SUPFAM" id="SSF57535">
    <property type="entry name" value="Complement control module/SCR domain"/>
    <property type="match status" value="1"/>
</dbReference>
<dbReference type="PROSITE" id="PS51220">
    <property type="entry name" value="NIDO"/>
    <property type="match status" value="1"/>
</dbReference>
<dbReference type="SMART" id="SM00216">
    <property type="entry name" value="VWD"/>
    <property type="match status" value="1"/>
</dbReference>
<reference evidence="15" key="1">
    <citation type="submission" date="2025-08" db="UniProtKB">
        <authorList>
            <consortium name="RefSeq"/>
        </authorList>
    </citation>
    <scope>IDENTIFICATION</scope>
    <source>
        <tissue evidence="15">Gonad</tissue>
    </source>
</reference>
<dbReference type="AlphaFoldDB" id="A0A6P5A598"/>
<evidence type="ECO:0000256" key="2">
    <source>
        <dbReference type="ARBA" id="ARBA00022692"/>
    </source>
</evidence>
<evidence type="ECO:0000256" key="4">
    <source>
        <dbReference type="ARBA" id="ARBA00022989"/>
    </source>
</evidence>
<dbReference type="InterPro" id="IPR005533">
    <property type="entry name" value="AMOP_dom"/>
</dbReference>
<keyword evidence="14" id="KW-1185">Reference proteome</keyword>
<dbReference type="InterPro" id="IPR014756">
    <property type="entry name" value="Ig_E-set"/>
</dbReference>
<evidence type="ECO:0000313" key="14">
    <source>
        <dbReference type="Proteomes" id="UP000515135"/>
    </source>
</evidence>
<name>A0A6P5A598_BRABE</name>
<evidence type="ECO:0000313" key="15">
    <source>
        <dbReference type="RefSeq" id="XP_019636956.1"/>
    </source>
</evidence>
<evidence type="ECO:0000259" key="11">
    <source>
        <dbReference type="PROSITE" id="PS50923"/>
    </source>
</evidence>
<dbReference type="Gene3D" id="2.60.40.10">
    <property type="entry name" value="Immunoglobulins"/>
    <property type="match status" value="1"/>
</dbReference>
<evidence type="ECO:0000259" key="12">
    <source>
        <dbReference type="PROSITE" id="PS51220"/>
    </source>
</evidence>
<dbReference type="GO" id="GO:0007160">
    <property type="term" value="P:cell-matrix adhesion"/>
    <property type="evidence" value="ECO:0007669"/>
    <property type="project" value="InterPro"/>
</dbReference>
<dbReference type="OrthoDB" id="6051552at2759"/>
<sequence>MAPIIPFRALLLVLVAVPSFQQASAFSTPPPTTSTPDMTTTTPDMSTITPPHPTTTTLHTSFADVIPIDNDLFYPYGPNEGDTANPANDDGGSDIIGISFSFPYFNHLHDSLWVNTNGVISFLGQIAQYTPDSFPLGDGRRLITPFWGDVDTRNGGFVMYRETTDPNILARATTDIRLTFPYLPNFQAAWAFVATWHEVAYFGSGSEKRNTFQAVLVSNGRQSFTIFNYGNITWTTGTASGGDELTGLGGTPAQVGFNAGDGIVYYSVNGSQTDAIVDVETTSNVNLPGRWIFRIDSYIEEGGCNADASIRLCPFFGTMLGGTKVGISGPCFDEYMDIRCKFGANDPVPGWVESDTTAACISPFLSNPGRVPLMVSTDGGNTYDYWAMYTSVHPDRLLPQLRTTENAADETITIEWQLSSVDGNTVNVYLYGFDETAGTWDVVAQLGSDVPNTGSYTLSIADGWIPEDVATGALSISPGNGGTGMLLYGGIATYVSVRATAAASCDAWCLADSLLPDFVEQLSREIPCPATLNQARGDVGNFEADEACLRVLDSSAATNKMAACCWMGLEEGHQIGYTQIHRWAWFWGDPHFVTLNGVPYTFNGAGEFVLLTVNNGEFLAQARMEQLFSDGSPVDATIFTALAMKEGSSETVQLQLSEVRTMDVIVDGELMDFQDLTVQEFSGFTVTVEEAAEAQISFDSGIGVIVSAMEGMLSIAMKLPFQMKGQTLGLLGKWNEEAEDDLTTPNGTVVAADSSTEDIHYLFGLTWMIDEADSLFTYGPGESYDIFKNTEFTPTFELPLASAEFQAQAEEVCGTDNQACLFDVLTTGRLAVANVSIRAKREYTEEIEELITCGPLDPPNVPGTLIIPSYSIGSVATFECEVGVLATAWERVCQPGGTWSYAPPPVCEVCARPYQVRYGMCVRFVPRPMNYPAAVAYCQNDQAELLPVRNPAVIEDADRRLLRRGPCTPGLWSGLTDAETEGTWIWHDGVAYVSGNIPGNSAAADCAYLTRRAGLELRVTSCDNSRKTFICKR</sequence>
<dbReference type="InterPro" id="IPR003886">
    <property type="entry name" value="NIDO_dom"/>
</dbReference>
<evidence type="ECO:0000259" key="10">
    <source>
        <dbReference type="PROSITE" id="PS50041"/>
    </source>
</evidence>
<dbReference type="SUPFAM" id="SSF56436">
    <property type="entry name" value="C-type lectin-like"/>
    <property type="match status" value="1"/>
</dbReference>
<dbReference type="SMART" id="SM00539">
    <property type="entry name" value="NIDO"/>
    <property type="match status" value="1"/>
</dbReference>
<evidence type="ECO:0000256" key="7">
    <source>
        <dbReference type="PROSITE-ProRule" id="PRU00302"/>
    </source>
</evidence>
<proteinExistence type="predicted"/>
<evidence type="ECO:0000256" key="1">
    <source>
        <dbReference type="ARBA" id="ARBA00004370"/>
    </source>
</evidence>
<dbReference type="PANTHER" id="PTHR13802">
    <property type="entry name" value="MUCIN 4-RELATED"/>
    <property type="match status" value="1"/>
</dbReference>
<feature type="domain" description="NIDO" evidence="12">
    <location>
        <begin position="145"/>
        <end position="298"/>
    </location>
</feature>
<feature type="disulfide bond" evidence="7">
    <location>
        <begin position="880"/>
        <end position="907"/>
    </location>
</feature>
<comment type="caution">
    <text evidence="7">Lacks conserved residue(s) required for the propagation of feature annotation.</text>
</comment>
<evidence type="ECO:0000256" key="9">
    <source>
        <dbReference type="SAM" id="SignalP"/>
    </source>
</evidence>
<dbReference type="InterPro" id="IPR001304">
    <property type="entry name" value="C-type_lectin-like"/>
</dbReference>
<dbReference type="GeneID" id="109479432"/>
<dbReference type="InterPro" id="IPR001846">
    <property type="entry name" value="VWF_type-D"/>
</dbReference>
<gene>
    <name evidence="15" type="primary">LOC109479432</name>
</gene>
<feature type="chain" id="PRO_5027776276" evidence="9">
    <location>
        <begin position="26"/>
        <end position="1033"/>
    </location>
</feature>
<dbReference type="SMART" id="SM00032">
    <property type="entry name" value="CCP"/>
    <property type="match status" value="1"/>
</dbReference>
<dbReference type="InterPro" id="IPR051495">
    <property type="entry name" value="Epithelial_Barrier/Signaling"/>
</dbReference>
<keyword evidence="6 7" id="KW-1015">Disulfide bond</keyword>
<dbReference type="CDD" id="cd00037">
    <property type="entry name" value="CLECT"/>
    <property type="match status" value="1"/>
</dbReference>
<keyword evidence="5" id="KW-0472">Membrane</keyword>
<feature type="signal peptide" evidence="9">
    <location>
        <begin position="1"/>
        <end position="25"/>
    </location>
</feature>
<keyword evidence="7" id="KW-0768">Sushi</keyword>